<evidence type="ECO:0000256" key="1">
    <source>
        <dbReference type="ARBA" id="ARBA00022723"/>
    </source>
</evidence>
<evidence type="ECO:0000256" key="2">
    <source>
        <dbReference type="ARBA" id="ARBA00022833"/>
    </source>
</evidence>
<dbReference type="eggNOG" id="KOG1601">
    <property type="taxonomic scope" value="Eukaryota"/>
</dbReference>
<dbReference type="GO" id="GO:0008270">
    <property type="term" value="F:zinc ion binding"/>
    <property type="evidence" value="ECO:0007669"/>
    <property type="project" value="InterPro"/>
</dbReference>
<evidence type="ECO:0000259" key="4">
    <source>
        <dbReference type="SMART" id="SM00336"/>
    </source>
</evidence>
<dbReference type="PANTHER" id="PTHR31874">
    <property type="entry name" value="CCT MOTIF FAMILY PROTEIN, EXPRESSED"/>
    <property type="match status" value="1"/>
</dbReference>
<dbReference type="SMART" id="SM00336">
    <property type="entry name" value="BBOX"/>
    <property type="match status" value="1"/>
</dbReference>
<accession>A9SHJ4</accession>
<dbReference type="Gramene" id="Pp3c14_8140V3.2">
    <property type="protein sequence ID" value="PAC:32962668.CDS.1"/>
    <property type="gene ID" value="Pp3c14_8140"/>
</dbReference>
<dbReference type="InterPro" id="IPR052453">
    <property type="entry name" value="CONSTANS-like_ZF"/>
</dbReference>
<dbReference type="InterPro" id="IPR000315">
    <property type="entry name" value="Znf_B-box"/>
</dbReference>
<dbReference type="PaxDb" id="3218-PP1S79_189V6.1"/>
<proteinExistence type="predicted"/>
<keyword evidence="7" id="KW-1185">Reference proteome</keyword>
<feature type="compositionally biased region" description="Polar residues" evidence="3">
    <location>
        <begin position="80"/>
        <end position="89"/>
    </location>
</feature>
<feature type="domain" description="B box-type" evidence="4">
    <location>
        <begin position="17"/>
        <end position="64"/>
    </location>
</feature>
<evidence type="ECO:0000256" key="3">
    <source>
        <dbReference type="SAM" id="MobiDB-lite"/>
    </source>
</evidence>
<dbReference type="EnsemblPlants" id="Pp3c14_8140V3.1">
    <property type="protein sequence ID" value="PAC:32962667.CDS.1"/>
    <property type="gene ID" value="Pp3c14_8140"/>
</dbReference>
<protein>
    <recommendedName>
        <fullName evidence="4">B box-type domain-containing protein</fullName>
    </recommendedName>
</protein>
<organism evidence="5">
    <name type="scientific">Physcomitrium patens</name>
    <name type="common">Spreading-leaved earth moss</name>
    <name type="synonym">Physcomitrella patens</name>
    <dbReference type="NCBI Taxonomy" id="3218"/>
    <lineage>
        <taxon>Eukaryota</taxon>
        <taxon>Viridiplantae</taxon>
        <taxon>Streptophyta</taxon>
        <taxon>Embryophyta</taxon>
        <taxon>Bryophyta</taxon>
        <taxon>Bryophytina</taxon>
        <taxon>Bryopsida</taxon>
        <taxon>Funariidae</taxon>
        <taxon>Funariales</taxon>
        <taxon>Funariaceae</taxon>
        <taxon>Physcomitrium</taxon>
    </lineage>
</organism>
<dbReference type="Gramene" id="Pp3c14_8140V3.1">
    <property type="protein sequence ID" value="PAC:32962667.CDS.1"/>
    <property type="gene ID" value="Pp3c14_8140"/>
</dbReference>
<keyword evidence="1" id="KW-0479">Metal-binding</keyword>
<evidence type="ECO:0000313" key="6">
    <source>
        <dbReference type="EnsemblPlants" id="PAC:32962667.CDS.1"/>
    </source>
</evidence>
<dbReference type="HOGENOM" id="CLU_035373_2_0_1"/>
<evidence type="ECO:0000313" key="7">
    <source>
        <dbReference type="Proteomes" id="UP000006727"/>
    </source>
</evidence>
<feature type="region of interest" description="Disordered" evidence="3">
    <location>
        <begin position="66"/>
        <end position="91"/>
    </location>
</feature>
<dbReference type="EnsemblPlants" id="Pp3c14_8140V3.2">
    <property type="protein sequence ID" value="PAC:32962668.CDS.1"/>
    <property type="gene ID" value="Pp3c14_8140"/>
</dbReference>
<reference evidence="5 7" key="2">
    <citation type="journal article" date="2018" name="Plant J.">
        <title>The Physcomitrella patens chromosome-scale assembly reveals moss genome structure and evolution.</title>
        <authorList>
            <person name="Lang D."/>
            <person name="Ullrich K.K."/>
            <person name="Murat F."/>
            <person name="Fuchs J."/>
            <person name="Jenkins J."/>
            <person name="Haas F.B."/>
            <person name="Piednoel M."/>
            <person name="Gundlach H."/>
            <person name="Van Bel M."/>
            <person name="Meyberg R."/>
            <person name="Vives C."/>
            <person name="Morata J."/>
            <person name="Symeonidi A."/>
            <person name="Hiss M."/>
            <person name="Muchero W."/>
            <person name="Kamisugi Y."/>
            <person name="Saleh O."/>
            <person name="Blanc G."/>
            <person name="Decker E.L."/>
            <person name="van Gessel N."/>
            <person name="Grimwood J."/>
            <person name="Hayes R.D."/>
            <person name="Graham S.W."/>
            <person name="Gunter L.E."/>
            <person name="McDaniel S.F."/>
            <person name="Hoernstein S.N.W."/>
            <person name="Larsson A."/>
            <person name="Li F.W."/>
            <person name="Perroud P.F."/>
            <person name="Phillips J."/>
            <person name="Ranjan P."/>
            <person name="Rokshar D.S."/>
            <person name="Rothfels C.J."/>
            <person name="Schneider L."/>
            <person name="Shu S."/>
            <person name="Stevenson D.W."/>
            <person name="Thummler F."/>
            <person name="Tillich M."/>
            <person name="Villarreal Aguilar J.C."/>
            <person name="Widiez T."/>
            <person name="Wong G.K."/>
            <person name="Wymore A."/>
            <person name="Zhang Y."/>
            <person name="Zimmer A.D."/>
            <person name="Quatrano R.S."/>
            <person name="Mayer K.F.X."/>
            <person name="Goodstein D."/>
            <person name="Casacuberta J.M."/>
            <person name="Vandepoele K."/>
            <person name="Reski R."/>
            <person name="Cuming A.C."/>
            <person name="Tuskan G.A."/>
            <person name="Maumus F."/>
            <person name="Salse J."/>
            <person name="Schmutz J."/>
            <person name="Rensing S.A."/>
        </authorList>
    </citation>
    <scope>NUCLEOTIDE SEQUENCE [LARGE SCALE GENOMIC DNA]</scope>
    <source>
        <strain evidence="6 7">cv. Gransden 2004</strain>
    </source>
</reference>
<dbReference type="AlphaFoldDB" id="A9SHJ4"/>
<dbReference type="PANTHER" id="PTHR31874:SF1">
    <property type="entry name" value="ZINC FINGER PROTEIN CONSTANS-LIKE 6"/>
    <property type="match status" value="1"/>
</dbReference>
<dbReference type="InterPro" id="IPR049808">
    <property type="entry name" value="CONSTANS-like_Bbox1"/>
</dbReference>
<name>A9SHJ4_PHYPA</name>
<evidence type="ECO:0000313" key="5">
    <source>
        <dbReference type="EMBL" id="PNR40786.1"/>
    </source>
</evidence>
<feature type="region of interest" description="Disordered" evidence="3">
    <location>
        <begin position="1"/>
        <end position="21"/>
    </location>
</feature>
<keyword evidence="2" id="KW-0862">Zinc</keyword>
<dbReference type="InParanoid" id="A9SHJ4"/>
<sequence length="315" mass="33673">MAKPKSNAHTNMATAGRASRACDGCGSQEPRWYYEANNVYLCSRCDWSVHSANALASRHEHVLLNSQGTVSRGPKKAQRQRSSQGSPSWVNAHPLSAVTEALSSFPTPNPHLQNAADISNLEHCRGKLKSESRNLGESHEVSNFITVNIQESPLSFAHDSAMGISMAEFCKGRATAVAAVYMGVGDAYEELSSGDSGPDFLVPNGYTEDLVSATGAPTEYHRNAGSFLDAGNGDEDTDNSHEMACVGDGLQLCRSDERYRGYPMGLGDGDAFEVNCENTSGFVDECCKVTGGGLGDGMECSLQAKLTLMLESKNI</sequence>
<dbReference type="Proteomes" id="UP000006727">
    <property type="component" value="Chromosome 14"/>
</dbReference>
<gene>
    <name evidence="5" type="ORF">PHYPA_018189</name>
</gene>
<reference evidence="5 7" key="1">
    <citation type="journal article" date="2008" name="Science">
        <title>The Physcomitrella genome reveals evolutionary insights into the conquest of land by plants.</title>
        <authorList>
            <person name="Rensing S."/>
            <person name="Lang D."/>
            <person name="Zimmer A."/>
            <person name="Terry A."/>
            <person name="Salamov A."/>
            <person name="Shapiro H."/>
            <person name="Nishiyama T."/>
            <person name="Perroud P.-F."/>
            <person name="Lindquist E."/>
            <person name="Kamisugi Y."/>
            <person name="Tanahashi T."/>
            <person name="Sakakibara K."/>
            <person name="Fujita T."/>
            <person name="Oishi K."/>
            <person name="Shin-I T."/>
            <person name="Kuroki Y."/>
            <person name="Toyoda A."/>
            <person name="Suzuki Y."/>
            <person name="Hashimoto A."/>
            <person name="Yamaguchi K."/>
            <person name="Sugano A."/>
            <person name="Kohara Y."/>
            <person name="Fujiyama A."/>
            <person name="Anterola A."/>
            <person name="Aoki S."/>
            <person name="Ashton N."/>
            <person name="Barbazuk W.B."/>
            <person name="Barker E."/>
            <person name="Bennetzen J."/>
            <person name="Bezanilla M."/>
            <person name="Blankenship R."/>
            <person name="Cho S.H."/>
            <person name="Dutcher S."/>
            <person name="Estelle M."/>
            <person name="Fawcett J.A."/>
            <person name="Gundlach H."/>
            <person name="Hanada K."/>
            <person name="Heyl A."/>
            <person name="Hicks K.A."/>
            <person name="Hugh J."/>
            <person name="Lohr M."/>
            <person name="Mayer K."/>
            <person name="Melkozernov A."/>
            <person name="Murata T."/>
            <person name="Nelson D."/>
            <person name="Pils B."/>
            <person name="Prigge M."/>
            <person name="Reiss B."/>
            <person name="Renner T."/>
            <person name="Rombauts S."/>
            <person name="Rushton P."/>
            <person name="Sanderfoot A."/>
            <person name="Schween G."/>
            <person name="Shiu S.-H."/>
            <person name="Stueber K."/>
            <person name="Theodoulou F.L."/>
            <person name="Tu H."/>
            <person name="Van de Peer Y."/>
            <person name="Verrier P.J."/>
            <person name="Waters E."/>
            <person name="Wood A."/>
            <person name="Yang L."/>
            <person name="Cove D."/>
            <person name="Cuming A."/>
            <person name="Hasebe M."/>
            <person name="Lucas S."/>
            <person name="Mishler D.B."/>
            <person name="Reski R."/>
            <person name="Grigoriev I."/>
            <person name="Quatrano R.S."/>
            <person name="Boore J.L."/>
        </authorList>
    </citation>
    <scope>NUCLEOTIDE SEQUENCE [LARGE SCALE GENOMIC DNA]</scope>
    <source>
        <strain evidence="6 7">cv. Gransden 2004</strain>
    </source>
</reference>
<reference evidence="6" key="3">
    <citation type="submission" date="2020-12" db="UniProtKB">
        <authorList>
            <consortium name="EnsemblPlants"/>
        </authorList>
    </citation>
    <scope>IDENTIFICATION</scope>
</reference>
<dbReference type="EMBL" id="ABEU02000014">
    <property type="protein sequence ID" value="PNR40786.1"/>
    <property type="molecule type" value="Genomic_DNA"/>
</dbReference>
<dbReference type="CDD" id="cd19821">
    <property type="entry name" value="Bbox1_BBX-like"/>
    <property type="match status" value="1"/>
</dbReference>